<dbReference type="Gene3D" id="1.25.10.10">
    <property type="entry name" value="Leucine-rich Repeat Variant"/>
    <property type="match status" value="1"/>
</dbReference>
<accession>G0U9W0</accession>
<dbReference type="SUPFAM" id="SSF48371">
    <property type="entry name" value="ARM repeat"/>
    <property type="match status" value="2"/>
</dbReference>
<evidence type="ECO:0000256" key="3">
    <source>
        <dbReference type="ARBA" id="ARBA00022786"/>
    </source>
</evidence>
<feature type="domain" description="TATA-binding protein interacting (TIP20)" evidence="4">
    <location>
        <begin position="1034"/>
        <end position="1084"/>
    </location>
</feature>
<evidence type="ECO:0000313" key="5">
    <source>
        <dbReference type="EMBL" id="CCC52591.1"/>
    </source>
</evidence>
<evidence type="ECO:0000256" key="1">
    <source>
        <dbReference type="ARBA" id="ARBA00007657"/>
    </source>
</evidence>
<dbReference type="InterPro" id="IPR011989">
    <property type="entry name" value="ARM-like"/>
</dbReference>
<keyword evidence="2" id="KW-0677">Repeat</keyword>
<dbReference type="PANTHER" id="PTHR12696">
    <property type="entry name" value="TIP120"/>
    <property type="match status" value="1"/>
</dbReference>
<keyword evidence="3" id="KW-0833">Ubl conjugation pathway</keyword>
<dbReference type="InterPro" id="IPR039852">
    <property type="entry name" value="CAND1/CAND2"/>
</dbReference>
<dbReference type="OMA" id="WKLRMWA"/>
<dbReference type="InterPro" id="IPR013932">
    <property type="entry name" value="TATA-bd_TIP120"/>
</dbReference>
<dbReference type="EMBL" id="HE573027">
    <property type="protein sequence ID" value="CCC52591.1"/>
    <property type="molecule type" value="Genomic_DNA"/>
</dbReference>
<dbReference type="GO" id="GO:0010265">
    <property type="term" value="P:SCF complex assembly"/>
    <property type="evidence" value="ECO:0007669"/>
    <property type="project" value="InterPro"/>
</dbReference>
<gene>
    <name evidence="5" type="ORF">TVY486_1100760</name>
</gene>
<dbReference type="Pfam" id="PF08623">
    <property type="entry name" value="TIP120"/>
    <property type="match status" value="1"/>
</dbReference>
<dbReference type="InterPro" id="IPR016024">
    <property type="entry name" value="ARM-type_fold"/>
</dbReference>
<evidence type="ECO:0000256" key="2">
    <source>
        <dbReference type="ARBA" id="ARBA00022737"/>
    </source>
</evidence>
<dbReference type="VEuPathDB" id="TriTrypDB:TvY486_1100760"/>
<reference evidence="5" key="1">
    <citation type="journal article" date="2012" name="Proc. Natl. Acad. Sci. U.S.A.">
        <title>Antigenic diversity is generated by distinct evolutionary mechanisms in African trypanosome species.</title>
        <authorList>
            <person name="Jackson A.P."/>
            <person name="Berry A."/>
            <person name="Aslett M."/>
            <person name="Allison H.C."/>
            <person name="Burton P."/>
            <person name="Vavrova-Anderson J."/>
            <person name="Brown R."/>
            <person name="Browne H."/>
            <person name="Corton N."/>
            <person name="Hauser H."/>
            <person name="Gamble J."/>
            <person name="Gilderthorp R."/>
            <person name="Marcello L."/>
            <person name="McQuillan J."/>
            <person name="Otto T.D."/>
            <person name="Quail M.A."/>
            <person name="Sanders M.J."/>
            <person name="van Tonder A."/>
            <person name="Ginger M.L."/>
            <person name="Field M.C."/>
            <person name="Barry J.D."/>
            <person name="Hertz-Fowler C."/>
            <person name="Berriman M."/>
        </authorList>
    </citation>
    <scope>NUCLEOTIDE SEQUENCE</scope>
    <source>
        <strain evidence="5">Y486</strain>
    </source>
</reference>
<protein>
    <recommendedName>
        <fullName evidence="4">TATA-binding protein interacting (TIP20) domain-containing protein</fullName>
    </recommendedName>
</protein>
<comment type="similarity">
    <text evidence="1">Belongs to the CAND family.</text>
</comment>
<proteinExistence type="inferred from homology"/>
<name>G0U9W0_TRYVY</name>
<organism evidence="5">
    <name type="scientific">Trypanosoma vivax (strain Y486)</name>
    <dbReference type="NCBI Taxonomy" id="1055687"/>
    <lineage>
        <taxon>Eukaryota</taxon>
        <taxon>Discoba</taxon>
        <taxon>Euglenozoa</taxon>
        <taxon>Kinetoplastea</taxon>
        <taxon>Metakinetoplastina</taxon>
        <taxon>Trypanosomatida</taxon>
        <taxon>Trypanosomatidae</taxon>
        <taxon>Trypanosoma</taxon>
        <taxon>Duttonella</taxon>
    </lineage>
</organism>
<evidence type="ECO:0000259" key="4">
    <source>
        <dbReference type="Pfam" id="PF08623"/>
    </source>
</evidence>
<dbReference type="AlphaFoldDB" id="G0U9W0"/>
<sequence length="1219" mass="133640">MAAIDVTAFCAGIGNVDRDLREMALFDLQRALQGPVVRLDGPNAKVIVDCLLRCFSTEEPHREVRNSAVQVVPHLLLVCSEKEQNRLSAFLCNCATSQRAQFGEKGYSEISDSAAFALKKCCELMSERARAHVEDWQRLAPLARNITGLLVSKLQESSVNISRDNMYDCISTLIYPFGRIYMCDVGIVITRIALSDISSKAQFRRRAIQCLSLASPLLDENAFDELRGAAFSAVRRGSGCGIEFLAYLQLCEAMVKHCHWRIVSVAPKALEALIAQMEKHITEVGAVAGALDDEEVGVCDAMARVINLLVSKFPTELSSIHMDVFRLCTHLVKFVQNAYGDASKDDESAESGDCGQDVFEDEDMTWKVREWAVRLFSTLVEVSPHSGEFIRRWECACLFALHDHEEVQLVSFELLCKLLGRAGAYNEILPTLPFRDLLISLLKCLGGPKAKTAAGAAKVLRLLCASHGRMVSRECVRLQSVLEGVLTSHSGGVSPLYVEFLLLAFQVLETMLAEGVEAHLMAPVLGSILGVMENPVTGSSIKVFLSYMETVAGAARVIGVPYNECCLQLLLSLNERNTTDAELDCAINKAVEQCFFLLAPSLSVEYIRVYMYRLVRATQVYPSTIGLLGALTSRSTTSLLSAEQVEQLCDDIDKHDCLGQREILRIVQKSLAVGLALSTKTREKVLNFVLLNVLSGKDYQLLQVGLEALVEACRMYPDFSERVGETALHILWDVLHTAALATSASFYGDVVRSAVPLVQVLCEQCSAGYVADLLEAVLLHISSSPQPEADVNLLEGIARCDGVLDKVAAFFKSETSLFFLCLGTVGQYQVLTEECRDKLVSQLTCTGSERDSYLSLLSVGRAGSNVSNESLVSLLMERATSEAQNRAVFWRGVREVAVFCPTRHADSCFHNASFRQKIVQHVLEGLVDDNVDAAAALLSSLTLYSVEDVVAAVASHLEETSEECATVTCIVAVRHALAIVSGGSLSPAFAAVVEKSLLLLKRTASVRVRLATLQLFSGLILSNSDLLFSSAIRDNVFPSVLAELLEDPTLLLTVDLGGYVHRNDRGFEVRKQAFDCIASLLCNSQCSRGVAALKYYGRHEELTRCLVHACGPQEKGETDLTLCNHARLLLVQLLRLVPRTLPQDSTFASLHVKLKAALEAKHDFSTADGAKKRTSLKHALYCVMRITELPPFSHSPLFQSLLFTALQSPLLPDSLRELS</sequence>